<proteinExistence type="predicted"/>
<dbReference type="AlphaFoldDB" id="B2A440"/>
<keyword evidence="3" id="KW-1185">Reference proteome</keyword>
<feature type="domain" description="DUF2148" evidence="1">
    <location>
        <begin position="111"/>
        <end position="177"/>
    </location>
</feature>
<dbReference type="EMBL" id="CP001034">
    <property type="protein sequence ID" value="ACB86446.1"/>
    <property type="molecule type" value="Genomic_DNA"/>
</dbReference>
<sequence>MQVNGEELEQNGLRTAAELIAIAARTAPKGKGVDNLVTSVVSEENLERLREQMYNIADREGSIADFFKRDADNLKKSPYVVLFGTKVSRLDVHPCGFCGYNNCQENHRDNGICAFNPGDLGIAIGSAVSKAADLRVDNRVMFTVGKAALELKLLGDDVKIAYGLPLFSGGKSIYFDR</sequence>
<dbReference type="STRING" id="457570.Nther_2899"/>
<dbReference type="InterPro" id="IPR019224">
    <property type="entry name" value="DUF2148"/>
</dbReference>
<dbReference type="InParanoid" id="B2A440"/>
<gene>
    <name evidence="2" type="ordered locus">Nther_2899</name>
</gene>
<dbReference type="RefSeq" id="WP_012449278.1">
    <property type="nucleotide sequence ID" value="NC_010718.1"/>
</dbReference>
<protein>
    <submittedName>
        <fullName evidence="2">Conserved ferredoxin domain protein</fullName>
    </submittedName>
</protein>
<evidence type="ECO:0000313" key="2">
    <source>
        <dbReference type="EMBL" id="ACB86446.1"/>
    </source>
</evidence>
<dbReference type="eggNOG" id="COG4739">
    <property type="taxonomic scope" value="Bacteria"/>
</dbReference>
<dbReference type="OrthoDB" id="5505478at2"/>
<accession>B2A440</accession>
<organism evidence="2 3">
    <name type="scientific">Natranaerobius thermophilus (strain ATCC BAA-1301 / DSM 18059 / JW/NM-WN-LF)</name>
    <dbReference type="NCBI Taxonomy" id="457570"/>
    <lineage>
        <taxon>Bacteria</taxon>
        <taxon>Bacillati</taxon>
        <taxon>Bacillota</taxon>
        <taxon>Clostridia</taxon>
        <taxon>Natranaerobiales</taxon>
        <taxon>Natranaerobiaceae</taxon>
        <taxon>Natranaerobius</taxon>
    </lineage>
</organism>
<reference evidence="2 3" key="1">
    <citation type="submission" date="2008-04" db="EMBL/GenBank/DDBJ databases">
        <title>Complete sequence of chromosome of Natranaerobius thermophilus JW/NM-WN-LF.</title>
        <authorList>
            <consortium name="US DOE Joint Genome Institute"/>
            <person name="Copeland A."/>
            <person name="Lucas S."/>
            <person name="Lapidus A."/>
            <person name="Glavina del Rio T."/>
            <person name="Dalin E."/>
            <person name="Tice H."/>
            <person name="Bruce D."/>
            <person name="Goodwin L."/>
            <person name="Pitluck S."/>
            <person name="Chertkov O."/>
            <person name="Brettin T."/>
            <person name="Detter J.C."/>
            <person name="Han C."/>
            <person name="Kuske C.R."/>
            <person name="Schmutz J."/>
            <person name="Larimer F."/>
            <person name="Land M."/>
            <person name="Hauser L."/>
            <person name="Kyrpides N."/>
            <person name="Lykidis A."/>
            <person name="Mesbah N.M."/>
            <person name="Wiegel J."/>
        </authorList>
    </citation>
    <scope>NUCLEOTIDE SEQUENCE [LARGE SCALE GENOMIC DNA]</scope>
    <source>
        <strain evidence="3">ATCC BAA-1301 / DSM 18059 / JW/NM-WN-LF</strain>
    </source>
</reference>
<dbReference type="PANTHER" id="PTHR40101">
    <property type="entry name" value="CONSERVED PROTEIN"/>
    <property type="match status" value="1"/>
</dbReference>
<dbReference type="Pfam" id="PF09918">
    <property type="entry name" value="DUF2148"/>
    <property type="match status" value="1"/>
</dbReference>
<dbReference type="KEGG" id="nth:Nther_2899"/>
<dbReference type="PANTHER" id="PTHR40101:SF1">
    <property type="entry name" value="4FE-4S DOMAIN-CONTAINING PROTEIN"/>
    <property type="match status" value="1"/>
</dbReference>
<dbReference type="HOGENOM" id="CLU_111491_0_0_9"/>
<evidence type="ECO:0000259" key="1">
    <source>
        <dbReference type="Pfam" id="PF09918"/>
    </source>
</evidence>
<dbReference type="Proteomes" id="UP000001683">
    <property type="component" value="Chromosome"/>
</dbReference>
<evidence type="ECO:0000313" key="3">
    <source>
        <dbReference type="Proteomes" id="UP000001683"/>
    </source>
</evidence>
<reference evidence="2 3" key="2">
    <citation type="journal article" date="2011" name="J. Bacteriol.">
        <title>Complete genome sequence of the anaerobic, halophilic alkalithermophile Natranaerobius thermophilus JW/NM-WN-LF.</title>
        <authorList>
            <person name="Zhao B."/>
            <person name="Mesbah N.M."/>
            <person name="Dalin E."/>
            <person name="Goodwin L."/>
            <person name="Nolan M."/>
            <person name="Pitluck S."/>
            <person name="Chertkov O."/>
            <person name="Brettin T.S."/>
            <person name="Han J."/>
            <person name="Larimer F.W."/>
            <person name="Land M.L."/>
            <person name="Hauser L."/>
            <person name="Kyrpides N."/>
            <person name="Wiegel J."/>
        </authorList>
    </citation>
    <scope>NUCLEOTIDE SEQUENCE [LARGE SCALE GENOMIC DNA]</scope>
    <source>
        <strain evidence="3">ATCC BAA-1301 / DSM 18059 / JW/NM-WN-LF</strain>
    </source>
</reference>
<name>B2A440_NATTJ</name>